<keyword evidence="6" id="KW-0503">Monooxygenase</keyword>
<keyword evidence="5 7" id="KW-0408">Iron</keyword>
<evidence type="ECO:0000256" key="4">
    <source>
        <dbReference type="ARBA" id="ARBA00023002"/>
    </source>
</evidence>
<dbReference type="PANTHER" id="PTHR24291">
    <property type="entry name" value="CYTOCHROME P450 FAMILY 4"/>
    <property type="match status" value="1"/>
</dbReference>
<reference evidence="9 10" key="1">
    <citation type="submission" date="2014-06" db="EMBL/GenBank/DDBJ databases">
        <authorList>
            <person name="Swart Estienne"/>
        </authorList>
    </citation>
    <scope>NUCLEOTIDE SEQUENCE [LARGE SCALE GENOMIC DNA]</scope>
    <source>
        <strain evidence="9 10">130c</strain>
    </source>
</reference>
<organism evidence="9 10">
    <name type="scientific">Stylonychia lemnae</name>
    <name type="common">Ciliate</name>
    <dbReference type="NCBI Taxonomy" id="5949"/>
    <lineage>
        <taxon>Eukaryota</taxon>
        <taxon>Sar</taxon>
        <taxon>Alveolata</taxon>
        <taxon>Ciliophora</taxon>
        <taxon>Intramacronucleata</taxon>
        <taxon>Spirotrichea</taxon>
        <taxon>Stichotrichia</taxon>
        <taxon>Sporadotrichida</taxon>
        <taxon>Oxytrichidae</taxon>
        <taxon>Stylonychinae</taxon>
        <taxon>Stylonychia</taxon>
    </lineage>
</organism>
<dbReference type="InterPro" id="IPR002401">
    <property type="entry name" value="Cyt_P450_E_grp-I"/>
</dbReference>
<feature type="signal peptide" evidence="8">
    <location>
        <begin position="1"/>
        <end position="18"/>
    </location>
</feature>
<evidence type="ECO:0000256" key="3">
    <source>
        <dbReference type="ARBA" id="ARBA00022723"/>
    </source>
</evidence>
<dbReference type="InParanoid" id="A0A078AQQ7"/>
<evidence type="ECO:0000256" key="5">
    <source>
        <dbReference type="ARBA" id="ARBA00023004"/>
    </source>
</evidence>
<dbReference type="GO" id="GO:0020037">
    <property type="term" value="F:heme binding"/>
    <property type="evidence" value="ECO:0007669"/>
    <property type="project" value="InterPro"/>
</dbReference>
<comment type="similarity">
    <text evidence="1">Belongs to the cytochrome P450 family.</text>
</comment>
<feature type="chain" id="PRO_5001729615" evidence="8">
    <location>
        <begin position="19"/>
        <end position="475"/>
    </location>
</feature>
<dbReference type="PANTHER" id="PTHR24291:SF50">
    <property type="entry name" value="BIFUNCTIONAL ALBAFLAVENONE MONOOXYGENASE_TERPENE SYNTHASE"/>
    <property type="match status" value="1"/>
</dbReference>
<keyword evidence="4" id="KW-0560">Oxidoreductase</keyword>
<dbReference type="PRINTS" id="PR00463">
    <property type="entry name" value="EP450I"/>
</dbReference>
<dbReference type="EMBL" id="CCKQ01012912">
    <property type="protein sequence ID" value="CDW84544.1"/>
    <property type="molecule type" value="Genomic_DNA"/>
</dbReference>
<evidence type="ECO:0000256" key="6">
    <source>
        <dbReference type="ARBA" id="ARBA00023033"/>
    </source>
</evidence>
<dbReference type="GO" id="GO:0016705">
    <property type="term" value="F:oxidoreductase activity, acting on paired donors, with incorporation or reduction of molecular oxygen"/>
    <property type="evidence" value="ECO:0007669"/>
    <property type="project" value="InterPro"/>
</dbReference>
<dbReference type="CDD" id="cd00302">
    <property type="entry name" value="cytochrome_P450"/>
    <property type="match status" value="1"/>
</dbReference>
<dbReference type="Pfam" id="PF00067">
    <property type="entry name" value="p450"/>
    <property type="match status" value="1"/>
</dbReference>
<name>A0A078AQQ7_STYLE</name>
<comment type="cofactor">
    <cofactor evidence="7">
        <name>heme</name>
        <dbReference type="ChEBI" id="CHEBI:30413"/>
    </cofactor>
</comment>
<keyword evidence="3 7" id="KW-0479">Metal-binding</keyword>
<keyword evidence="10" id="KW-1185">Reference proteome</keyword>
<dbReference type="InterPro" id="IPR036396">
    <property type="entry name" value="Cyt_P450_sf"/>
</dbReference>
<evidence type="ECO:0000256" key="2">
    <source>
        <dbReference type="ARBA" id="ARBA00022617"/>
    </source>
</evidence>
<evidence type="ECO:0000256" key="7">
    <source>
        <dbReference type="PIRSR" id="PIRSR602401-1"/>
    </source>
</evidence>
<dbReference type="AlphaFoldDB" id="A0A078AQQ7"/>
<evidence type="ECO:0000256" key="8">
    <source>
        <dbReference type="SAM" id="SignalP"/>
    </source>
</evidence>
<dbReference type="OrthoDB" id="1470350at2759"/>
<evidence type="ECO:0000313" key="10">
    <source>
        <dbReference type="Proteomes" id="UP000039865"/>
    </source>
</evidence>
<gene>
    <name evidence="9" type="primary">Contig3763.g4021</name>
    <name evidence="9" type="ORF">STYLEM_13608</name>
</gene>
<dbReference type="SUPFAM" id="SSF48264">
    <property type="entry name" value="Cytochrome P450"/>
    <property type="match status" value="1"/>
</dbReference>
<dbReference type="InterPro" id="IPR001128">
    <property type="entry name" value="Cyt_P450"/>
</dbReference>
<dbReference type="GO" id="GO:0005506">
    <property type="term" value="F:iron ion binding"/>
    <property type="evidence" value="ECO:0007669"/>
    <property type="project" value="InterPro"/>
</dbReference>
<keyword evidence="8" id="KW-0732">Signal</keyword>
<dbReference type="Gene3D" id="1.10.630.10">
    <property type="entry name" value="Cytochrome P450"/>
    <property type="match status" value="1"/>
</dbReference>
<evidence type="ECO:0000313" key="9">
    <source>
        <dbReference type="EMBL" id="CDW84544.1"/>
    </source>
</evidence>
<feature type="binding site" description="axial binding residue" evidence="7">
    <location>
        <position position="420"/>
    </location>
    <ligand>
        <name>heme</name>
        <dbReference type="ChEBI" id="CHEBI:30413"/>
    </ligand>
    <ligandPart>
        <name>Fe</name>
        <dbReference type="ChEBI" id="CHEBI:18248"/>
    </ligandPart>
</feature>
<proteinExistence type="inferred from homology"/>
<protein>
    <submittedName>
        <fullName evidence="9">Cytochrome family subfamily polypeptide 55</fullName>
    </submittedName>
</protein>
<accession>A0A078AQQ7</accession>
<evidence type="ECO:0000256" key="1">
    <source>
        <dbReference type="ARBA" id="ARBA00010617"/>
    </source>
</evidence>
<keyword evidence="2 7" id="KW-0349">Heme</keyword>
<dbReference type="InterPro" id="IPR050196">
    <property type="entry name" value="Cytochrome_P450_Monoox"/>
</dbReference>
<dbReference type="Proteomes" id="UP000039865">
    <property type="component" value="Unassembled WGS sequence"/>
</dbReference>
<dbReference type="GO" id="GO:0004497">
    <property type="term" value="F:monooxygenase activity"/>
    <property type="evidence" value="ECO:0007669"/>
    <property type="project" value="UniProtKB-KW"/>
</dbReference>
<sequence>MLWYIAYLLLAYFVYEKAIKQYYYLTPTQTIIFNDPKLVEEIYTTKSKFVDKHSQFQEIFDDILGMSIAFQKSTQEWADKRKHLSSAFYKDKILQILKKATGITYQKVQTWKEKLKNSDDSKQLIVLNNEVQELLDQVISISIFGQGNQRTTIPYYINGKPTQMVPGHFMRTVINYTFKKLQNPFRIGNDLFNKISLNAQERETRNNCIRFREYVQQILDIRRMEMKEPDYAPQTDFLTMILQNPFFEGKDKTIVDECCNFFSASNVTTSTTITNLLFYLIRNKNISKKIREECKQDLKIQDFSQVNCEQWQNLATYEALNDCNFLQYCIMETLRYDAPVPVSGIHVFLEDTKIGNYYIKKESTWHINMNALHFNPEEWIRPEEFIPERFDPNNPLYLTPKGTKRHAMSFGPFLGGKRICLGKTFAESLIKCLSIVIINSIDFEFEDKDLLDRKPFNSFLYDEPEYLVRLKPLDN</sequence>